<keyword evidence="5 6" id="KW-0472">Membrane</keyword>
<dbReference type="Proteomes" id="UP000230709">
    <property type="component" value="Chromosome"/>
</dbReference>
<evidence type="ECO:0000256" key="6">
    <source>
        <dbReference type="SAM" id="Phobius"/>
    </source>
</evidence>
<organism evidence="7 8">
    <name type="scientific">Methylosinus trichosporium (strain ATCC 35070 / NCIMB 11131 / UNIQEM 75 / OB3b)</name>
    <dbReference type="NCBI Taxonomy" id="595536"/>
    <lineage>
        <taxon>Bacteria</taxon>
        <taxon>Pseudomonadati</taxon>
        <taxon>Pseudomonadota</taxon>
        <taxon>Alphaproteobacteria</taxon>
        <taxon>Hyphomicrobiales</taxon>
        <taxon>Methylocystaceae</taxon>
        <taxon>Methylosinus</taxon>
    </lineage>
</organism>
<feature type="transmembrane region" description="Helical" evidence="6">
    <location>
        <begin position="229"/>
        <end position="248"/>
    </location>
</feature>
<dbReference type="AlphaFoldDB" id="A0A2D2CZS8"/>
<keyword evidence="3 6" id="KW-1133">Transmembrane helix</keyword>
<name>A0A2D2CZS8_METT3</name>
<sequence length="249" mass="27654">MELTACRKWAEPNVRASTRQAQIAMREENFEKGPPGALRIRARWLRGVIGGSPPRPGALAETARACYIEAMPAQVLFNQLAYVDRLPRGGFTPEQARASAEALDSAFSEGVVTKADVENAKHELQASIEALRHETTTSSDALKSEMTACSEALEHETAASIEALRHETKLSVEGVKHDISLLRQDFDTLRRDVVESEARLRHEVKRDISESETRVRLEIAQSKNETLRGLFGFVIVLIGASFTIVKYVR</sequence>
<keyword evidence="2 6" id="KW-0812">Transmembrane</keyword>
<evidence type="ECO:0000313" key="7">
    <source>
        <dbReference type="EMBL" id="ATQ68261.1"/>
    </source>
</evidence>
<dbReference type="STRING" id="595536.GCA_000178815_03058"/>
<keyword evidence="4" id="KW-0175">Coiled coil</keyword>
<evidence type="ECO:0000256" key="4">
    <source>
        <dbReference type="ARBA" id="ARBA00023054"/>
    </source>
</evidence>
<dbReference type="GO" id="GO:0016020">
    <property type="term" value="C:membrane"/>
    <property type="evidence" value="ECO:0007669"/>
    <property type="project" value="UniProtKB-SubCell"/>
</dbReference>
<evidence type="ECO:0000313" key="8">
    <source>
        <dbReference type="Proteomes" id="UP000230709"/>
    </source>
</evidence>
<evidence type="ECO:0000256" key="1">
    <source>
        <dbReference type="ARBA" id="ARBA00004370"/>
    </source>
</evidence>
<protein>
    <submittedName>
        <fullName evidence="7">DUF1640 domain-containing protein</fullName>
    </submittedName>
</protein>
<comment type="subcellular location">
    <subcellularLocation>
        <location evidence="1">Membrane</location>
    </subcellularLocation>
</comment>
<dbReference type="EMBL" id="CP023737">
    <property type="protein sequence ID" value="ATQ68261.1"/>
    <property type="molecule type" value="Genomic_DNA"/>
</dbReference>
<dbReference type="InterPro" id="IPR024461">
    <property type="entry name" value="CCDC90-like"/>
</dbReference>
<evidence type="ECO:0000256" key="2">
    <source>
        <dbReference type="ARBA" id="ARBA00022692"/>
    </source>
</evidence>
<dbReference type="KEGG" id="mtw:CQW49_10525"/>
<accession>A0A2D2CZS8</accession>
<proteinExistence type="predicted"/>
<keyword evidence="8" id="KW-1185">Reference proteome</keyword>
<dbReference type="Pfam" id="PF07798">
    <property type="entry name" value="CCDC90-like"/>
    <property type="match status" value="1"/>
</dbReference>
<evidence type="ECO:0000256" key="3">
    <source>
        <dbReference type="ARBA" id="ARBA00022989"/>
    </source>
</evidence>
<reference evidence="8" key="1">
    <citation type="submission" date="2017-10" db="EMBL/GenBank/DDBJ databases">
        <title>Completed PacBio SMRT sequence of Methylosinus trichosporium OB3b reveals presence of a third large plasmid.</title>
        <authorList>
            <person name="Charles T.C."/>
            <person name="Lynch M.D.J."/>
            <person name="Heil J.R."/>
            <person name="Cheng J."/>
        </authorList>
    </citation>
    <scope>NUCLEOTIDE SEQUENCE [LARGE SCALE GENOMIC DNA]</scope>
    <source>
        <strain evidence="8">OB3b</strain>
    </source>
</reference>
<evidence type="ECO:0000256" key="5">
    <source>
        <dbReference type="ARBA" id="ARBA00023136"/>
    </source>
</evidence>
<gene>
    <name evidence="7" type="ORF">CQW49_10525</name>
</gene>